<proteinExistence type="predicted"/>
<protein>
    <submittedName>
        <fullName evidence="1">Uncharacterized protein</fullName>
    </submittedName>
</protein>
<sequence>MSLGAGSGAVDAFPSLHHDAVVVLRLERLHDRPFIDVVETRLLAGFRGTAFLRTRLERQKRSEDGEAN</sequence>
<reference evidence="1" key="1">
    <citation type="submission" date="2020-02" db="EMBL/GenBank/DDBJ databases">
        <authorList>
            <person name="Meier V. D."/>
        </authorList>
    </citation>
    <scope>NUCLEOTIDE SEQUENCE</scope>
    <source>
        <strain evidence="1">AVDCRST_MAG42</strain>
    </source>
</reference>
<gene>
    <name evidence="1" type="ORF">AVDCRST_MAG42-1349</name>
</gene>
<organism evidence="1">
    <name type="scientific">uncultured Chthoniobacterales bacterium</name>
    <dbReference type="NCBI Taxonomy" id="1836801"/>
    <lineage>
        <taxon>Bacteria</taxon>
        <taxon>Pseudomonadati</taxon>
        <taxon>Verrucomicrobiota</taxon>
        <taxon>Spartobacteria</taxon>
        <taxon>Chthoniobacterales</taxon>
        <taxon>environmental samples</taxon>
    </lineage>
</organism>
<accession>A0A6J4HK91</accession>
<dbReference type="AlphaFoldDB" id="A0A6J4HK91"/>
<evidence type="ECO:0000313" key="1">
    <source>
        <dbReference type="EMBL" id="CAA9224527.1"/>
    </source>
</evidence>
<dbReference type="EMBL" id="CADCTA010000046">
    <property type="protein sequence ID" value="CAA9224527.1"/>
    <property type="molecule type" value="Genomic_DNA"/>
</dbReference>
<name>A0A6J4HK91_9BACT</name>